<keyword evidence="6" id="KW-0150">Chloroplast</keyword>
<protein>
    <submittedName>
        <fullName evidence="6">Cytochrome c biogenesis protein</fullName>
    </submittedName>
</protein>
<evidence type="ECO:0000259" key="5">
    <source>
        <dbReference type="PROSITE" id="PS50893"/>
    </source>
</evidence>
<dbReference type="SMART" id="SM00382">
    <property type="entry name" value="AAA"/>
    <property type="match status" value="1"/>
</dbReference>
<keyword evidence="3" id="KW-0067">ATP-binding</keyword>
<dbReference type="InterPro" id="IPR027417">
    <property type="entry name" value="P-loop_NTPase"/>
</dbReference>
<dbReference type="InterPro" id="IPR003593">
    <property type="entry name" value="AAA+_ATPase"/>
</dbReference>
<evidence type="ECO:0000256" key="1">
    <source>
        <dbReference type="ARBA" id="ARBA00022448"/>
    </source>
</evidence>
<feature type="region of interest" description="Disordered" evidence="4">
    <location>
        <begin position="109"/>
        <end position="149"/>
    </location>
</feature>
<dbReference type="InterPro" id="IPR050093">
    <property type="entry name" value="ABC_SmlMolc_Importer"/>
</dbReference>
<accession>A0A6B9UEE2</accession>
<feature type="domain" description="ABC transporter" evidence="5">
    <location>
        <begin position="3"/>
        <end position="295"/>
    </location>
</feature>
<dbReference type="PROSITE" id="PS00211">
    <property type="entry name" value="ABC_TRANSPORTER_1"/>
    <property type="match status" value="1"/>
</dbReference>
<evidence type="ECO:0000256" key="4">
    <source>
        <dbReference type="SAM" id="MobiDB-lite"/>
    </source>
</evidence>
<dbReference type="GO" id="GO:0016887">
    <property type="term" value="F:ATP hydrolysis activity"/>
    <property type="evidence" value="ECO:0007669"/>
    <property type="project" value="InterPro"/>
</dbReference>
<dbReference type="AlphaFoldDB" id="A0A6B9UEE2"/>
<dbReference type="InterPro" id="IPR017871">
    <property type="entry name" value="ABC_transporter-like_CS"/>
</dbReference>
<dbReference type="InterPro" id="IPR003439">
    <property type="entry name" value="ABC_transporter-like_ATP-bd"/>
</dbReference>
<dbReference type="Pfam" id="PF00005">
    <property type="entry name" value="ABC_tran"/>
    <property type="match status" value="1"/>
</dbReference>
<gene>
    <name evidence="6" type="primary">cysA</name>
</gene>
<evidence type="ECO:0000256" key="3">
    <source>
        <dbReference type="ARBA" id="ARBA00022840"/>
    </source>
</evidence>
<dbReference type="PANTHER" id="PTHR42781:SF4">
    <property type="entry name" value="SPERMIDINE_PUTRESCINE IMPORT ATP-BINDING PROTEIN POTA"/>
    <property type="match status" value="1"/>
</dbReference>
<keyword evidence="2" id="KW-0547">Nucleotide-binding</keyword>
<reference evidence="6" key="1">
    <citation type="journal article" date="2019" name="Mitochondrial DNA Part B Resour">
        <title>Complete chloroplast genome of green alga Caulerpa serrulata (Forsskaal) J.Agardh, 1837.</title>
        <authorList>
            <person name="Tan W."/>
            <person name="Wang R."/>
            <person name="Liu H."/>
            <person name="Wang Y."/>
            <person name="Ke H."/>
            <person name="Fan J."/>
            <person name="Chen F."/>
        </authorList>
    </citation>
    <scope>NUCLEOTIDE SEQUENCE</scope>
</reference>
<keyword evidence="1" id="KW-0813">Transport</keyword>
<sequence length="297" mass="32536">MSILIENISKKFGRLSQINLEIPTGSLVALIGPSGSGKSTLLRTLAGFEKPDSGRIWFQGRNSTFLPIHQREIGFVFQDYALFPKYTVYENIAFGLKIQKKSNKASPFGSNTPYGAAKDSGAPLEGGASPGLGSSGGGGRSLPTFGRPPEGQRPLPSFLPFPSGGLRPHFIRAQVDELLHLTQLENFATFYPHELSGGQKQRVGFARALAIEPKILLLDEPFGALDVQVRKSLRVWLSNLHEKLPLTSILVTHDLEEAMEIADEIVILKQGRVEQVGTAEEIYEYPGTDFVQNFINC</sequence>
<keyword evidence="6" id="KW-0934">Plastid</keyword>
<name>A0A6B9UEE2_9CHLO</name>
<geneLocation type="chloroplast" evidence="6"/>
<dbReference type="PANTHER" id="PTHR42781">
    <property type="entry name" value="SPERMIDINE/PUTRESCINE IMPORT ATP-BINDING PROTEIN POTA"/>
    <property type="match status" value="1"/>
</dbReference>
<dbReference type="EMBL" id="MK792749">
    <property type="protein sequence ID" value="QHN60108.1"/>
    <property type="molecule type" value="Genomic_DNA"/>
</dbReference>
<proteinExistence type="predicted"/>
<feature type="compositionally biased region" description="Gly residues" evidence="4">
    <location>
        <begin position="128"/>
        <end position="140"/>
    </location>
</feature>
<evidence type="ECO:0000256" key="2">
    <source>
        <dbReference type="ARBA" id="ARBA00022741"/>
    </source>
</evidence>
<evidence type="ECO:0000313" key="6">
    <source>
        <dbReference type="EMBL" id="QHN60108.1"/>
    </source>
</evidence>
<dbReference type="Gene3D" id="3.40.50.300">
    <property type="entry name" value="P-loop containing nucleotide triphosphate hydrolases"/>
    <property type="match status" value="1"/>
</dbReference>
<dbReference type="GO" id="GO:0005524">
    <property type="term" value="F:ATP binding"/>
    <property type="evidence" value="ECO:0007669"/>
    <property type="project" value="UniProtKB-KW"/>
</dbReference>
<organism evidence="6">
    <name type="scientific">Caulerpa serrulata</name>
    <dbReference type="NCBI Taxonomy" id="177068"/>
    <lineage>
        <taxon>Eukaryota</taxon>
        <taxon>Viridiplantae</taxon>
        <taxon>Chlorophyta</taxon>
        <taxon>core chlorophytes</taxon>
        <taxon>Ulvophyceae</taxon>
        <taxon>TCBD clade</taxon>
        <taxon>Bryopsidales</taxon>
        <taxon>Halimedineae</taxon>
        <taxon>Caulerpaceae</taxon>
        <taxon>Caulerpa</taxon>
    </lineage>
</organism>
<dbReference type="PROSITE" id="PS50893">
    <property type="entry name" value="ABC_TRANSPORTER_2"/>
    <property type="match status" value="1"/>
</dbReference>
<dbReference type="SUPFAM" id="SSF52540">
    <property type="entry name" value="P-loop containing nucleoside triphosphate hydrolases"/>
    <property type="match status" value="1"/>
</dbReference>